<name>A0ABU1GMB3_9GAMM</name>
<organism evidence="2 3">
    <name type="scientific">Halomonas mongoliensis</name>
    <dbReference type="NCBI Taxonomy" id="321265"/>
    <lineage>
        <taxon>Bacteria</taxon>
        <taxon>Pseudomonadati</taxon>
        <taxon>Pseudomonadota</taxon>
        <taxon>Gammaproteobacteria</taxon>
        <taxon>Oceanospirillales</taxon>
        <taxon>Halomonadaceae</taxon>
        <taxon>Halomonas</taxon>
    </lineage>
</organism>
<comment type="caution">
    <text evidence="2">The sequence shown here is derived from an EMBL/GenBank/DDBJ whole genome shotgun (WGS) entry which is preliminary data.</text>
</comment>
<feature type="transmembrane region" description="Helical" evidence="1">
    <location>
        <begin position="94"/>
        <end position="117"/>
    </location>
</feature>
<keyword evidence="1" id="KW-0472">Membrane</keyword>
<reference evidence="2 3" key="1">
    <citation type="submission" date="2023-04" db="EMBL/GenBank/DDBJ databases">
        <title>A long-awaited taxogenomic arrangement of the family Halomonadaceae.</title>
        <authorList>
            <person name="De La Haba R."/>
            <person name="Chuvochina M."/>
            <person name="Wittouck S."/>
            <person name="Arahal D.R."/>
            <person name="Sanchez-Porro C."/>
            <person name="Hugenholtz P."/>
            <person name="Ventosa A."/>
        </authorList>
    </citation>
    <scope>NUCLEOTIDE SEQUENCE [LARGE SCALE GENOMIC DNA]</scope>
    <source>
        <strain evidence="2 3">DSM 17332</strain>
    </source>
</reference>
<proteinExistence type="predicted"/>
<keyword evidence="1" id="KW-1133">Transmembrane helix</keyword>
<dbReference type="RefSeq" id="WP_309636391.1">
    <property type="nucleotide sequence ID" value="NZ_JARWAL010000005.1"/>
</dbReference>
<dbReference type="Proteomes" id="UP001252270">
    <property type="component" value="Unassembled WGS sequence"/>
</dbReference>
<feature type="transmembrane region" description="Helical" evidence="1">
    <location>
        <begin position="68"/>
        <end position="88"/>
    </location>
</feature>
<evidence type="ECO:0000313" key="2">
    <source>
        <dbReference type="EMBL" id="MDR5892647.1"/>
    </source>
</evidence>
<keyword evidence="3" id="KW-1185">Reference proteome</keyword>
<dbReference type="EMBL" id="JARWAL010000005">
    <property type="protein sequence ID" value="MDR5892647.1"/>
    <property type="molecule type" value="Genomic_DNA"/>
</dbReference>
<sequence>MGAQPSPERLSLMLGLILLMLSTIPRYLVGGHDNRLNLVLIALAVVAAVAVVQWRMLEAEARAHLPDLLKRLGLCLAVGLAGMGLYHALFTDFIGWELLIAHGATLGLLLHALLLWFRAPSD</sequence>
<accession>A0ABU1GMB3</accession>
<feature type="transmembrane region" description="Helical" evidence="1">
    <location>
        <begin position="12"/>
        <end position="29"/>
    </location>
</feature>
<feature type="transmembrane region" description="Helical" evidence="1">
    <location>
        <begin position="35"/>
        <end position="56"/>
    </location>
</feature>
<protein>
    <recommendedName>
        <fullName evidence="4">Transmembrane protein</fullName>
    </recommendedName>
</protein>
<gene>
    <name evidence="2" type="ORF">QC820_07435</name>
</gene>
<evidence type="ECO:0008006" key="4">
    <source>
        <dbReference type="Google" id="ProtNLM"/>
    </source>
</evidence>
<evidence type="ECO:0000256" key="1">
    <source>
        <dbReference type="SAM" id="Phobius"/>
    </source>
</evidence>
<keyword evidence="1" id="KW-0812">Transmembrane</keyword>
<evidence type="ECO:0000313" key="3">
    <source>
        <dbReference type="Proteomes" id="UP001252270"/>
    </source>
</evidence>